<feature type="region of interest" description="Disordered" evidence="1">
    <location>
        <begin position="166"/>
        <end position="187"/>
    </location>
</feature>
<dbReference type="GeneID" id="9058598"/>
<sequence length="280" mass="29930">MVRAYLSDTKCGLTLTSILHTVAMKKGLDGPVAVLTLVMVEIENPTSSWGRLFIERGVDALVSLLVNFSPCTLKHPGIILGPITQWCREDLLSCRQLHRTGEKLARCLCGYGGESMRDLLLYNGSYEPAIPPIIRVDGIQGALLGGGIRLDVSVLAIAAPKGSSPTVQRQSVEKRPMKASNVASPARPELHTRKPIGAVLDIPPYIVAEQLLNPQWGVRMEALTSIKSALTDGGVSGSSIVEELGSSLSAVVEKETHKACLSLALNVVCLAVKADPLSKY</sequence>
<dbReference type="RefSeq" id="XP_002788138.1">
    <property type="nucleotide sequence ID" value="XM_002788092.1"/>
</dbReference>
<dbReference type="EMBL" id="GG670888">
    <property type="protein sequence ID" value="EER19934.1"/>
    <property type="molecule type" value="Genomic_DNA"/>
</dbReference>
<name>C5K6L4_PERM5</name>
<keyword evidence="3" id="KW-1185">Reference proteome</keyword>
<organism evidence="3">
    <name type="scientific">Perkinsus marinus (strain ATCC 50983 / TXsc)</name>
    <dbReference type="NCBI Taxonomy" id="423536"/>
    <lineage>
        <taxon>Eukaryota</taxon>
        <taxon>Sar</taxon>
        <taxon>Alveolata</taxon>
        <taxon>Perkinsozoa</taxon>
        <taxon>Perkinsea</taxon>
        <taxon>Perkinsida</taxon>
        <taxon>Perkinsidae</taxon>
        <taxon>Perkinsus</taxon>
    </lineage>
</organism>
<evidence type="ECO:0000256" key="1">
    <source>
        <dbReference type="SAM" id="MobiDB-lite"/>
    </source>
</evidence>
<proteinExistence type="predicted"/>
<protein>
    <submittedName>
        <fullName evidence="2">Uncharacterized protein</fullName>
    </submittedName>
</protein>
<reference evidence="2 3" key="1">
    <citation type="submission" date="2008-07" db="EMBL/GenBank/DDBJ databases">
        <authorList>
            <person name="El-Sayed N."/>
            <person name="Caler E."/>
            <person name="Inman J."/>
            <person name="Amedeo P."/>
            <person name="Hass B."/>
            <person name="Wortman J."/>
        </authorList>
    </citation>
    <scope>NUCLEOTIDE SEQUENCE [LARGE SCALE GENOMIC DNA]</scope>
    <source>
        <strain evidence="3">ATCC 50983 / TXsc</strain>
    </source>
</reference>
<evidence type="ECO:0000313" key="2">
    <source>
        <dbReference type="EMBL" id="EER19934.1"/>
    </source>
</evidence>
<dbReference type="Proteomes" id="UP000007800">
    <property type="component" value="Unassembled WGS sequence"/>
</dbReference>
<dbReference type="OrthoDB" id="434292at2759"/>
<evidence type="ECO:0000313" key="3">
    <source>
        <dbReference type="Proteomes" id="UP000007800"/>
    </source>
</evidence>
<gene>
    <name evidence="2" type="ORF">Pmar_PMAR006828</name>
</gene>
<dbReference type="AlphaFoldDB" id="C5K6L4"/>
<accession>C5K6L4</accession>
<dbReference type="InParanoid" id="C5K6L4"/>